<dbReference type="GO" id="GO:0043107">
    <property type="term" value="P:type IV pilus-dependent motility"/>
    <property type="evidence" value="ECO:0007669"/>
    <property type="project" value="TreeGrafter"/>
</dbReference>
<comment type="caution">
    <text evidence="3">The sequence shown here is derived from an EMBL/GenBank/DDBJ whole genome shotgun (WGS) entry which is preliminary data.</text>
</comment>
<dbReference type="Proteomes" id="UP000620139">
    <property type="component" value="Unassembled WGS sequence"/>
</dbReference>
<dbReference type="PANTHER" id="PTHR40278">
    <property type="entry name" value="DNA UTILIZATION PROTEIN HOFN"/>
    <property type="match status" value="1"/>
</dbReference>
<feature type="transmembrane region" description="Helical" evidence="2">
    <location>
        <begin position="20"/>
        <end position="43"/>
    </location>
</feature>
<keyword evidence="1" id="KW-0175">Coiled coil</keyword>
<evidence type="ECO:0000256" key="1">
    <source>
        <dbReference type="SAM" id="Coils"/>
    </source>
</evidence>
<keyword evidence="2" id="KW-1133">Transmembrane helix</keyword>
<proteinExistence type="predicted"/>
<keyword evidence="2" id="KW-0472">Membrane</keyword>
<organism evidence="3 4">
    <name type="scientific">Inhella gelatinilytica</name>
    <dbReference type="NCBI Taxonomy" id="2795030"/>
    <lineage>
        <taxon>Bacteria</taxon>
        <taxon>Pseudomonadati</taxon>
        <taxon>Pseudomonadota</taxon>
        <taxon>Betaproteobacteria</taxon>
        <taxon>Burkholderiales</taxon>
        <taxon>Sphaerotilaceae</taxon>
        <taxon>Inhella</taxon>
    </lineage>
</organism>
<protein>
    <submittedName>
        <fullName evidence="3">PilN domain-containing protein</fullName>
    </submittedName>
</protein>
<name>A0A931IYN9_9BURK</name>
<keyword evidence="4" id="KW-1185">Reference proteome</keyword>
<feature type="coiled-coil region" evidence="1">
    <location>
        <begin position="64"/>
        <end position="91"/>
    </location>
</feature>
<dbReference type="AlphaFoldDB" id="A0A931IYN9"/>
<dbReference type="PANTHER" id="PTHR40278:SF2">
    <property type="entry name" value="TYPE IV PILUS INNER MEMBRANE COMPONENT PILN"/>
    <property type="match status" value="1"/>
</dbReference>
<evidence type="ECO:0000313" key="4">
    <source>
        <dbReference type="Proteomes" id="UP000620139"/>
    </source>
</evidence>
<keyword evidence="2" id="KW-0812">Transmembrane</keyword>
<gene>
    <name evidence="3" type="ORF">I7X43_06130</name>
</gene>
<accession>A0A931IYN9</accession>
<dbReference type="GO" id="GO:0043683">
    <property type="term" value="P:type IV pilus assembly"/>
    <property type="evidence" value="ECO:0007669"/>
    <property type="project" value="TreeGrafter"/>
</dbReference>
<dbReference type="Pfam" id="PF05137">
    <property type="entry name" value="PilN"/>
    <property type="match status" value="1"/>
</dbReference>
<evidence type="ECO:0000256" key="2">
    <source>
        <dbReference type="SAM" id="Phobius"/>
    </source>
</evidence>
<sequence length="201" mass="22354">MILINLLPYREERRKWRKQAFFAGLGLSLAAGVALGALGWILLQSLIDHQQSRNAFLTSQIKTLDEQIKDIATLREEIDALTQRQKAVEALQAERNTPVHLLNELARLTPEGVYLTALKQTDGSILLTGLAHTQERVSEYLRNIGRDAQWIEKPALQEVKLTNVTTNIKGSKRLFEFSVKVTLKGAQGESGGGADKQPKKG</sequence>
<dbReference type="InterPro" id="IPR007813">
    <property type="entry name" value="PilN"/>
</dbReference>
<dbReference type="RefSeq" id="WP_198100041.1">
    <property type="nucleotide sequence ID" value="NZ_JAEDAL010000002.1"/>
</dbReference>
<reference evidence="3" key="1">
    <citation type="submission" date="2020-12" db="EMBL/GenBank/DDBJ databases">
        <title>The genome sequence of Inhella sp. 4Y17.</title>
        <authorList>
            <person name="Liu Y."/>
        </authorList>
    </citation>
    <scope>NUCLEOTIDE SEQUENCE</scope>
    <source>
        <strain evidence="3">4Y10</strain>
    </source>
</reference>
<evidence type="ECO:0000313" key="3">
    <source>
        <dbReference type="EMBL" id="MBH9552428.1"/>
    </source>
</evidence>
<dbReference type="EMBL" id="JAEDAL010000002">
    <property type="protein sequence ID" value="MBH9552428.1"/>
    <property type="molecule type" value="Genomic_DNA"/>
</dbReference>
<dbReference type="InterPro" id="IPR052534">
    <property type="entry name" value="Extracell_DNA_Util/SecSys_Comp"/>
</dbReference>